<dbReference type="OrthoDB" id="418757at2759"/>
<dbReference type="InterPro" id="IPR013103">
    <property type="entry name" value="RVT_2"/>
</dbReference>
<dbReference type="Pfam" id="PF25597">
    <property type="entry name" value="SH3_retrovirus"/>
    <property type="match status" value="1"/>
</dbReference>
<evidence type="ECO:0000259" key="2">
    <source>
        <dbReference type="Pfam" id="PF25597"/>
    </source>
</evidence>
<gene>
    <name evidence="3" type="ORF">E6C27_scaffold60G00570</name>
</gene>
<organism evidence="3 4">
    <name type="scientific">Cucumis melo var. makuwa</name>
    <name type="common">Oriental melon</name>
    <dbReference type="NCBI Taxonomy" id="1194695"/>
    <lineage>
        <taxon>Eukaryota</taxon>
        <taxon>Viridiplantae</taxon>
        <taxon>Streptophyta</taxon>
        <taxon>Embryophyta</taxon>
        <taxon>Tracheophyta</taxon>
        <taxon>Spermatophyta</taxon>
        <taxon>Magnoliopsida</taxon>
        <taxon>eudicotyledons</taxon>
        <taxon>Gunneridae</taxon>
        <taxon>Pentapetalae</taxon>
        <taxon>rosids</taxon>
        <taxon>fabids</taxon>
        <taxon>Cucurbitales</taxon>
        <taxon>Cucurbitaceae</taxon>
        <taxon>Benincaseae</taxon>
        <taxon>Cucumis</taxon>
    </lineage>
</organism>
<protein>
    <submittedName>
        <fullName evidence="3">Gag/pol protein</fullName>
    </submittedName>
</protein>
<feature type="domain" description="Retroviral polymerase SH3-like" evidence="2">
    <location>
        <begin position="285"/>
        <end position="344"/>
    </location>
</feature>
<feature type="domain" description="Reverse transcriptase Ty1/copia-type" evidence="1">
    <location>
        <begin position="443"/>
        <end position="624"/>
    </location>
</feature>
<dbReference type="PANTHER" id="PTHR11439">
    <property type="entry name" value="GAG-POL-RELATED RETROTRANSPOSON"/>
    <property type="match status" value="1"/>
</dbReference>
<dbReference type="InterPro" id="IPR043502">
    <property type="entry name" value="DNA/RNA_pol_sf"/>
</dbReference>
<dbReference type="SUPFAM" id="SSF56672">
    <property type="entry name" value="DNA/RNA polymerases"/>
    <property type="match status" value="1"/>
</dbReference>
<dbReference type="InterPro" id="IPR057670">
    <property type="entry name" value="SH3_retrovirus"/>
</dbReference>
<evidence type="ECO:0000313" key="4">
    <source>
        <dbReference type="Proteomes" id="UP000321393"/>
    </source>
</evidence>
<comment type="caution">
    <text evidence="3">The sequence shown here is derived from an EMBL/GenBank/DDBJ whole genome shotgun (WGS) entry which is preliminary data.</text>
</comment>
<dbReference type="PANTHER" id="PTHR11439:SF467">
    <property type="entry name" value="INTEGRASE CATALYTIC DOMAIN-CONTAINING PROTEIN"/>
    <property type="match status" value="1"/>
</dbReference>
<accession>A0A5A7U951</accession>
<dbReference type="InterPro" id="IPR012337">
    <property type="entry name" value="RNaseH-like_sf"/>
</dbReference>
<reference evidence="3 4" key="1">
    <citation type="submission" date="2019-08" db="EMBL/GenBank/DDBJ databases">
        <title>Draft genome sequences of two oriental melons (Cucumis melo L. var makuwa).</title>
        <authorList>
            <person name="Kwon S.-Y."/>
        </authorList>
    </citation>
    <scope>NUCLEOTIDE SEQUENCE [LARGE SCALE GENOMIC DNA]</scope>
    <source>
        <strain evidence="4">cv. SW 3</strain>
        <tissue evidence="3">Leaf</tissue>
    </source>
</reference>
<evidence type="ECO:0000313" key="3">
    <source>
        <dbReference type="EMBL" id="KAA0051680.1"/>
    </source>
</evidence>
<sequence>MILVIVDLRFVLMEECPPFPTKNASQSVRDAYDRWNKANDKGRLHILASMSDILSKKHEIMVTSRQIMESLREMFGQPSIQIKQEANVAHSRRAKGRLRYLVKKGKCFHCNVDEHWKTNCPKYLVKKEKKEGATNHVCSSLQETSSFKQLEESEMTLKVGTGDVISARAMGDAKKNDKETFNEKGYRAKEPLELIHSDLCSPMNVKARGGFEYFISFIDDYSREYMDLRFQDYMIEHEIQCQLSAPVETTVHILNNVPSNSVSETPFELWRGRKPSLSHFRIWGCPAHVLVTNPKKLESRSRLCQFVGYPKETRGGLFFDPQVNRVFVSTNATFLEEDHMRDHKPRSKLVLNEATDESTRVVDEVGPSSRVNETTTSDDGVEDSLFYEQATNDVDKDQWVKAMDLEMESMYFNSMWELVDLPEGVKPIGCKWIYKRKRDSAGKSIRILLSIAIFYDYEIWQMDVKIAYLNDNHEESIFMSQPEGFITQGQEQKVCKLNRSIYGLKQASRSWNIRFDTAIKSNSFDQNVDEPYVYKKINKEKVAFLVLYVDDILLIGNDVAYLTDVKAWLAAQFQMKDLGEAQYVLGIQIIRDRKNKTLVLSQATYIDKMLVRYSMQNSKNDLLPFRHGVHLSKEQCPKTPQEVEDMRRIFYVSAVGSLMYVMLCTKSDIYNAVGIVSRYQSNPGLDHWTVVKIILKKSTSGSVFTLNGGAVEWCSIKQGCIADSTMEAGYVTACEAAKEVVWLRKFLHDLEVVPNMNLPITLYCDNSGTVVNSKEPRSHKRGKHIERKYHLIREIVQRRDVIVTKIASEHNIADLFTKTLTAKVFEGHLESLGLRDMYIR</sequence>
<dbReference type="AlphaFoldDB" id="A0A5A7U951"/>
<dbReference type="SUPFAM" id="SSF53098">
    <property type="entry name" value="Ribonuclease H-like"/>
    <property type="match status" value="1"/>
</dbReference>
<dbReference type="Proteomes" id="UP000321393">
    <property type="component" value="Unassembled WGS sequence"/>
</dbReference>
<evidence type="ECO:0000259" key="1">
    <source>
        <dbReference type="Pfam" id="PF07727"/>
    </source>
</evidence>
<dbReference type="CDD" id="cd09272">
    <property type="entry name" value="RNase_HI_RT_Ty1"/>
    <property type="match status" value="1"/>
</dbReference>
<dbReference type="EMBL" id="SSTE01011134">
    <property type="protein sequence ID" value="KAA0051680.1"/>
    <property type="molecule type" value="Genomic_DNA"/>
</dbReference>
<proteinExistence type="predicted"/>
<dbReference type="Pfam" id="PF07727">
    <property type="entry name" value="RVT_2"/>
    <property type="match status" value="1"/>
</dbReference>
<name>A0A5A7U951_CUCMM</name>